<evidence type="ECO:0000313" key="16">
    <source>
        <dbReference type="Proteomes" id="UP000002207"/>
    </source>
</evidence>
<feature type="domain" description="K+ potassium transporter integral membrane" evidence="13">
    <location>
        <begin position="37"/>
        <end position="489"/>
    </location>
</feature>
<keyword evidence="4 12" id="KW-1003">Cell membrane</keyword>
<dbReference type="InterPro" id="IPR053951">
    <property type="entry name" value="K_trans_N"/>
</dbReference>
<evidence type="ECO:0000256" key="8">
    <source>
        <dbReference type="ARBA" id="ARBA00022958"/>
    </source>
</evidence>
<sequence length="649" mass="70856">MRVMAEEQAEVKGRDAYEKSFPEGSSKSRDRMSAALALAVLGVVYGDIGTSPIYALQQCFIGDHPLPVSQGNVLGILSLVFWTLVMVISIKYMVYVLCNDNKGEGGIFALLALLRPNKGQSRWSRRMLILIGVVGAATLYGDSMITPAISVLSAVEGLHVATPSLSAFVDPITVLILLVLFAVQKFGSGKIGIAFGPVMVVWFFSLAVLGIHGILHAPVVLFALLPTYAVNFFLHNGVTGFLVLSAVFLVTTGGEALYADLGHFGRTPIRRVWYGFVLPALLLDYFGQGALLLAHPKAVKNPFFLLAPHWALVPLVLLATAATVIASQAAITGAFSLTRQAIQLNYLPQFQVLQTSAESSGQIYVPLVNWLLMVAAIGLVLAFHSSTNLASAYGVAVNMSMAITTLLVFHVHLERNGWKLRSALLFLIVFLAIDLSFLGSNMLKIPDGGWISLAIGAAMLVVMTSWRQGSRLLAEQMAENAEPFDQFVQRIRKQKVPRLAGTAVFLTGRLHQTPPALQQVVRHIGVLQERVILLTVLIEKVSRVNLEDRLEVDVLEDGFVRVVLHYGYMQGPNIPSDLQRLNEHGIQLDLASISYFIGQVDMLAGRKRSGMMVLRDRLFVWMARNTRDMTSSYHIPAGQVMSVGLQVGI</sequence>
<keyword evidence="6 12" id="KW-0812">Transmembrane</keyword>
<evidence type="ECO:0000259" key="13">
    <source>
        <dbReference type="Pfam" id="PF02705"/>
    </source>
</evidence>
<evidence type="ECO:0000259" key="14">
    <source>
        <dbReference type="Pfam" id="PF22776"/>
    </source>
</evidence>
<dbReference type="InterPro" id="IPR003855">
    <property type="entry name" value="K+_transporter"/>
</dbReference>
<organism evidence="15 16">
    <name type="scientific">Acidobacterium capsulatum (strain ATCC 51196 / DSM 11244 / BCRC 80197 / JCM 7670 / NBRC 15755 / NCIMB 13165 / 161)</name>
    <dbReference type="NCBI Taxonomy" id="240015"/>
    <lineage>
        <taxon>Bacteria</taxon>
        <taxon>Pseudomonadati</taxon>
        <taxon>Acidobacteriota</taxon>
        <taxon>Terriglobia</taxon>
        <taxon>Terriglobales</taxon>
        <taxon>Acidobacteriaceae</taxon>
        <taxon>Acidobacterium</taxon>
    </lineage>
</organism>
<name>C1F3S5_ACIC5</name>
<protein>
    <recommendedName>
        <fullName evidence="12">Probable potassium transport system protein Kup</fullName>
    </recommendedName>
</protein>
<dbReference type="FunCoup" id="C1F3S5">
    <property type="interactions" value="83"/>
</dbReference>
<evidence type="ECO:0000256" key="1">
    <source>
        <dbReference type="ARBA" id="ARBA00004141"/>
    </source>
</evidence>
<comment type="subcellular location">
    <subcellularLocation>
        <location evidence="12">Cell inner membrane</location>
        <topology evidence="12">Multi-pass membrane protein</topology>
    </subcellularLocation>
    <subcellularLocation>
        <location evidence="1">Membrane</location>
        <topology evidence="1">Multi-pass membrane protein</topology>
    </subcellularLocation>
</comment>
<dbReference type="EMBL" id="CP001472">
    <property type="protein sequence ID" value="ACO32620.1"/>
    <property type="molecule type" value="Genomic_DNA"/>
</dbReference>
<dbReference type="GO" id="GO:0015293">
    <property type="term" value="F:symporter activity"/>
    <property type="evidence" value="ECO:0007669"/>
    <property type="project" value="UniProtKB-UniRule"/>
</dbReference>
<keyword evidence="8 12" id="KW-0630">Potassium</keyword>
<feature type="transmembrane region" description="Helical" evidence="12">
    <location>
        <begin position="76"/>
        <end position="98"/>
    </location>
</feature>
<evidence type="ECO:0000256" key="5">
    <source>
        <dbReference type="ARBA" id="ARBA00022538"/>
    </source>
</evidence>
<evidence type="ECO:0000256" key="6">
    <source>
        <dbReference type="ARBA" id="ARBA00022692"/>
    </source>
</evidence>
<keyword evidence="11 12" id="KW-0472">Membrane</keyword>
<evidence type="ECO:0000256" key="10">
    <source>
        <dbReference type="ARBA" id="ARBA00023065"/>
    </source>
</evidence>
<keyword evidence="5 12" id="KW-0633">Potassium transport</keyword>
<feature type="transmembrane region" description="Helical" evidence="12">
    <location>
        <begin position="195"/>
        <end position="225"/>
    </location>
</feature>
<keyword evidence="9 12" id="KW-1133">Transmembrane helix</keyword>
<feature type="domain" description="K+ potassium transporter C-terminal" evidence="14">
    <location>
        <begin position="501"/>
        <end position="649"/>
    </location>
</feature>
<proteinExistence type="inferred from homology"/>
<evidence type="ECO:0000256" key="12">
    <source>
        <dbReference type="HAMAP-Rule" id="MF_01522"/>
    </source>
</evidence>
<dbReference type="InParanoid" id="C1F3S5"/>
<dbReference type="Proteomes" id="UP000002207">
    <property type="component" value="Chromosome"/>
</dbReference>
<accession>C1F3S5</accession>
<feature type="transmembrane region" description="Helical" evidence="12">
    <location>
        <begin position="423"/>
        <end position="443"/>
    </location>
</feature>
<dbReference type="Pfam" id="PF22776">
    <property type="entry name" value="K_trans_C"/>
    <property type="match status" value="1"/>
</dbReference>
<keyword evidence="7 12" id="KW-0769">Symport</keyword>
<feature type="transmembrane region" description="Helical" evidence="12">
    <location>
        <begin position="449"/>
        <end position="466"/>
    </location>
</feature>
<feature type="transmembrane region" description="Helical" evidence="12">
    <location>
        <begin position="271"/>
        <end position="291"/>
    </location>
</feature>
<evidence type="ECO:0000256" key="4">
    <source>
        <dbReference type="ARBA" id="ARBA00022475"/>
    </source>
</evidence>
<dbReference type="eggNOG" id="COG3158">
    <property type="taxonomic scope" value="Bacteria"/>
</dbReference>
<comment type="similarity">
    <text evidence="2 12">Belongs to the HAK/KUP transporter (TC 2.A.72) family.</text>
</comment>
<dbReference type="STRING" id="240015.ACP_2864"/>
<dbReference type="Pfam" id="PF02705">
    <property type="entry name" value="K_trans"/>
    <property type="match status" value="1"/>
</dbReference>
<feature type="transmembrane region" description="Helical" evidence="12">
    <location>
        <begin position="128"/>
        <end position="152"/>
    </location>
</feature>
<comment type="function">
    <text evidence="12">Transport of potassium into the cell. Likely operates as a K(+):H(+) symporter.</text>
</comment>
<feature type="transmembrane region" description="Helical" evidence="12">
    <location>
        <begin position="237"/>
        <end position="259"/>
    </location>
</feature>
<feature type="transmembrane region" description="Helical" evidence="12">
    <location>
        <begin position="390"/>
        <end position="411"/>
    </location>
</feature>
<evidence type="ECO:0000313" key="15">
    <source>
        <dbReference type="EMBL" id="ACO32620.1"/>
    </source>
</evidence>
<evidence type="ECO:0000256" key="9">
    <source>
        <dbReference type="ARBA" id="ARBA00022989"/>
    </source>
</evidence>
<evidence type="ECO:0000256" key="11">
    <source>
        <dbReference type="ARBA" id="ARBA00023136"/>
    </source>
</evidence>
<keyword evidence="10 12" id="KW-0406">Ion transport</keyword>
<evidence type="ECO:0000256" key="3">
    <source>
        <dbReference type="ARBA" id="ARBA00022448"/>
    </source>
</evidence>
<gene>
    <name evidence="12 15" type="primary">kup</name>
    <name evidence="15" type="ordered locus">ACP_2864</name>
</gene>
<evidence type="ECO:0000256" key="7">
    <source>
        <dbReference type="ARBA" id="ARBA00022847"/>
    </source>
</evidence>
<dbReference type="HOGENOM" id="CLU_008142_4_2_0"/>
<keyword evidence="3 12" id="KW-0813">Transport</keyword>
<dbReference type="HAMAP" id="MF_01522">
    <property type="entry name" value="Kup"/>
    <property type="match status" value="1"/>
</dbReference>
<dbReference type="GO" id="GO:0015079">
    <property type="term" value="F:potassium ion transmembrane transporter activity"/>
    <property type="evidence" value="ECO:0007669"/>
    <property type="project" value="UniProtKB-UniRule"/>
</dbReference>
<dbReference type="AlphaFoldDB" id="C1F3S5"/>
<reference evidence="15 16" key="1">
    <citation type="journal article" date="2009" name="Appl. Environ. Microbiol.">
        <title>Three genomes from the phylum Acidobacteria provide insight into the lifestyles of these microorganisms in soils.</title>
        <authorList>
            <person name="Ward N.L."/>
            <person name="Challacombe J.F."/>
            <person name="Janssen P.H."/>
            <person name="Henrissat B."/>
            <person name="Coutinho P.M."/>
            <person name="Wu M."/>
            <person name="Xie G."/>
            <person name="Haft D.H."/>
            <person name="Sait M."/>
            <person name="Badger J."/>
            <person name="Barabote R.D."/>
            <person name="Bradley B."/>
            <person name="Brettin T.S."/>
            <person name="Brinkac L.M."/>
            <person name="Bruce D."/>
            <person name="Creasy T."/>
            <person name="Daugherty S.C."/>
            <person name="Davidsen T.M."/>
            <person name="DeBoy R.T."/>
            <person name="Detter J.C."/>
            <person name="Dodson R.J."/>
            <person name="Durkin A.S."/>
            <person name="Ganapathy A."/>
            <person name="Gwinn-Giglio M."/>
            <person name="Han C.S."/>
            <person name="Khouri H."/>
            <person name="Kiss H."/>
            <person name="Kothari S.P."/>
            <person name="Madupu R."/>
            <person name="Nelson K.E."/>
            <person name="Nelson W.C."/>
            <person name="Paulsen I."/>
            <person name="Penn K."/>
            <person name="Ren Q."/>
            <person name="Rosovitz M.J."/>
            <person name="Selengut J.D."/>
            <person name="Shrivastava S."/>
            <person name="Sullivan S.A."/>
            <person name="Tapia R."/>
            <person name="Thompson L.S."/>
            <person name="Watkins K.L."/>
            <person name="Yang Q."/>
            <person name="Yu C."/>
            <person name="Zafar N."/>
            <person name="Zhou L."/>
            <person name="Kuske C.R."/>
        </authorList>
    </citation>
    <scope>NUCLEOTIDE SEQUENCE [LARGE SCALE GENOMIC DNA]</scope>
    <source>
        <strain evidence="16">ATCC 51196 / DSM 11244 / BCRC 80197 / JCM 7670 / NBRC 15755 / NCIMB 13165 / 161</strain>
    </source>
</reference>
<dbReference type="KEGG" id="aca:ACP_2864"/>
<feature type="transmembrane region" description="Helical" evidence="12">
    <location>
        <begin position="164"/>
        <end position="183"/>
    </location>
</feature>
<keyword evidence="12" id="KW-0997">Cell inner membrane</keyword>
<feature type="transmembrane region" description="Helical" evidence="12">
    <location>
        <begin position="311"/>
        <end position="337"/>
    </location>
</feature>
<feature type="transmembrane region" description="Helical" evidence="12">
    <location>
        <begin position="363"/>
        <end position="384"/>
    </location>
</feature>
<feature type="transmembrane region" description="Helical" evidence="12">
    <location>
        <begin position="35"/>
        <end position="56"/>
    </location>
</feature>
<evidence type="ECO:0000256" key="2">
    <source>
        <dbReference type="ARBA" id="ARBA00007019"/>
    </source>
</evidence>
<dbReference type="PANTHER" id="PTHR30540">
    <property type="entry name" value="OSMOTIC STRESS POTASSIUM TRANSPORTER"/>
    <property type="match status" value="1"/>
</dbReference>
<dbReference type="PANTHER" id="PTHR30540:SF79">
    <property type="entry name" value="LOW AFFINITY POTASSIUM TRANSPORT SYSTEM PROTEIN KUP"/>
    <property type="match status" value="1"/>
</dbReference>
<comment type="catalytic activity">
    <reaction evidence="12">
        <text>K(+)(in) + H(+)(in) = K(+)(out) + H(+)(out)</text>
        <dbReference type="Rhea" id="RHEA:28490"/>
        <dbReference type="ChEBI" id="CHEBI:15378"/>
        <dbReference type="ChEBI" id="CHEBI:29103"/>
    </reaction>
</comment>
<dbReference type="InterPro" id="IPR023051">
    <property type="entry name" value="Kup"/>
</dbReference>
<keyword evidence="16" id="KW-1185">Reference proteome</keyword>
<dbReference type="InterPro" id="IPR053952">
    <property type="entry name" value="K_trans_C"/>
</dbReference>
<dbReference type="GO" id="GO:0005886">
    <property type="term" value="C:plasma membrane"/>
    <property type="evidence" value="ECO:0007669"/>
    <property type="project" value="UniProtKB-SubCell"/>
</dbReference>